<keyword evidence="9 11" id="KW-0472">Membrane</keyword>
<evidence type="ECO:0000256" key="12">
    <source>
        <dbReference type="RuleBase" id="RU003357"/>
    </source>
</evidence>
<dbReference type="EMBL" id="NRRU01000079">
    <property type="protein sequence ID" value="MBK1714735.1"/>
    <property type="molecule type" value="Genomic_DNA"/>
</dbReference>
<dbReference type="SUPFAM" id="SSF56935">
    <property type="entry name" value="Porins"/>
    <property type="match status" value="1"/>
</dbReference>
<evidence type="ECO:0000256" key="13">
    <source>
        <dbReference type="SAM" id="SignalP"/>
    </source>
</evidence>
<dbReference type="PROSITE" id="PS52016">
    <property type="entry name" value="TONB_DEPENDENT_REC_3"/>
    <property type="match status" value="1"/>
</dbReference>
<sequence>MSKKSIRTFRRRALRRGLGLSSLLAMQIAAAQSTGAPTPPAADSEAAAGAGQERIQIIGKRASQARDIAGAVSAVSGEQLEATGAQSLADYIQREPGVVFNNYQPGVSQVVIRGIATSSGNVQGQATTGYFLNEVPLTEPGWTIAVPDIDTFDLARVEVLRGPQGTLFGSASMGGAIQYVANTADSRAFDAALQGTVSRTRNADTAWSGKAMLNLPIKEDVLAVRGVVQYRKDPGWLDNVGTGKDGANTTTLSGGRFSAVLTPSRDTTISWLSLIQDTDSDDNAYRIQGLGEFERNTAISEYTDTRVAVHSLRLEQNLGGARLSAIYAHQDKQQDWRFDYTPVRGAYNADLDLNLTSPLYIKSGGESRSDSLEVRLASQPGGTLDWVVGAMYFDTDKKLYEQIGAQGAAAAFDNSSLYGPGSGAVIAPDGEIFNAYYTKVKGREAALFGEATWSFAPQWKLTGGGRLFRTEADYDQTSVGFSTYPGDPARSSSDVSESGFNPKLSLAYEASRDLMVYALASEGFRFGTPNVQGLSAYPVPSGSKSDSLRNYELGLRSRWADGRLLVDATVFHLDWSDIQLRLQTPDFINYAANGGKASSDGIELSTRWRPNERFDWQATVTWQKARLEDDLFILWSGTAPSGSRLPGSSDWTVSNLLNVHFGGDYAPMLSLSHQFVSGGYSDLESSVPGATKHRQGNYNQFDARLRVSLGHTDLTLFGTNLTDKRGVTRTVAEANGVGEALLRPRTFGLTANWHY</sequence>
<evidence type="ECO:0000259" key="14">
    <source>
        <dbReference type="Pfam" id="PF00593"/>
    </source>
</evidence>
<keyword evidence="13" id="KW-0732">Signal</keyword>
<dbReference type="PANTHER" id="PTHR32552">
    <property type="entry name" value="FERRICHROME IRON RECEPTOR-RELATED"/>
    <property type="match status" value="1"/>
</dbReference>
<evidence type="ECO:0000256" key="3">
    <source>
        <dbReference type="ARBA" id="ARBA00022452"/>
    </source>
</evidence>
<keyword evidence="17" id="KW-1185">Reference proteome</keyword>
<evidence type="ECO:0000256" key="1">
    <source>
        <dbReference type="ARBA" id="ARBA00004571"/>
    </source>
</evidence>
<comment type="similarity">
    <text evidence="11 12">Belongs to the TonB-dependent receptor family.</text>
</comment>
<evidence type="ECO:0000256" key="7">
    <source>
        <dbReference type="ARBA" id="ARBA00023065"/>
    </source>
</evidence>
<organism evidence="16 17">
    <name type="scientific">Rubrivivax gelatinosus</name>
    <name type="common">Rhodocyclus gelatinosus</name>
    <name type="synonym">Rhodopseudomonas gelatinosa</name>
    <dbReference type="NCBI Taxonomy" id="28068"/>
    <lineage>
        <taxon>Bacteria</taxon>
        <taxon>Pseudomonadati</taxon>
        <taxon>Pseudomonadota</taxon>
        <taxon>Betaproteobacteria</taxon>
        <taxon>Burkholderiales</taxon>
        <taxon>Sphaerotilaceae</taxon>
        <taxon>Rubrivivax</taxon>
    </lineage>
</organism>
<dbReference type="Gene3D" id="2.40.170.20">
    <property type="entry name" value="TonB-dependent receptor, beta-barrel domain"/>
    <property type="match status" value="1"/>
</dbReference>
<protein>
    <recommendedName>
        <fullName evidence="18">TonB-dependent receptor</fullName>
    </recommendedName>
</protein>
<comment type="caution">
    <text evidence="16">The sequence shown here is derived from an EMBL/GenBank/DDBJ whole genome shotgun (WGS) entry which is preliminary data.</text>
</comment>
<dbReference type="InterPro" id="IPR012910">
    <property type="entry name" value="Plug_dom"/>
</dbReference>
<evidence type="ECO:0000256" key="11">
    <source>
        <dbReference type="PROSITE-ProRule" id="PRU01360"/>
    </source>
</evidence>
<dbReference type="RefSeq" id="WP_200379531.1">
    <property type="nucleotide sequence ID" value="NZ_NRRU01000079.1"/>
</dbReference>
<name>A0ABS1E1B9_RUBGE</name>
<keyword evidence="6" id="KW-0408">Iron</keyword>
<keyword evidence="2 11" id="KW-0813">Transport</keyword>
<evidence type="ECO:0000256" key="8">
    <source>
        <dbReference type="ARBA" id="ARBA00023077"/>
    </source>
</evidence>
<gene>
    <name evidence="16" type="ORF">CKO43_18400</name>
</gene>
<reference evidence="16" key="1">
    <citation type="submission" date="2017-08" db="EMBL/GenBank/DDBJ databases">
        <authorList>
            <person name="Imhoff J.F."/>
            <person name="Rahn T."/>
            <person name="Kuenzel S."/>
            <person name="Neulinger S.C."/>
        </authorList>
    </citation>
    <scope>NUCLEOTIDE SEQUENCE</scope>
    <source>
        <strain evidence="16">IM 151</strain>
    </source>
</reference>
<dbReference type="Pfam" id="PF00593">
    <property type="entry name" value="TonB_dep_Rec_b-barrel"/>
    <property type="match status" value="1"/>
</dbReference>
<feature type="domain" description="TonB-dependent receptor plug" evidence="15">
    <location>
        <begin position="65"/>
        <end position="176"/>
    </location>
</feature>
<evidence type="ECO:0000256" key="9">
    <source>
        <dbReference type="ARBA" id="ARBA00023136"/>
    </source>
</evidence>
<evidence type="ECO:0008006" key="18">
    <source>
        <dbReference type="Google" id="ProtNLM"/>
    </source>
</evidence>
<evidence type="ECO:0000313" key="16">
    <source>
        <dbReference type="EMBL" id="MBK1714735.1"/>
    </source>
</evidence>
<evidence type="ECO:0000256" key="6">
    <source>
        <dbReference type="ARBA" id="ARBA00023004"/>
    </source>
</evidence>
<evidence type="ECO:0000256" key="5">
    <source>
        <dbReference type="ARBA" id="ARBA00022692"/>
    </source>
</evidence>
<evidence type="ECO:0000256" key="2">
    <source>
        <dbReference type="ARBA" id="ARBA00022448"/>
    </source>
</evidence>
<evidence type="ECO:0000313" key="17">
    <source>
        <dbReference type="Proteomes" id="UP001041814"/>
    </source>
</evidence>
<keyword evidence="10 11" id="KW-0998">Cell outer membrane</keyword>
<keyword evidence="7" id="KW-0406">Ion transport</keyword>
<keyword evidence="8 12" id="KW-0798">TonB box</keyword>
<dbReference type="InterPro" id="IPR000531">
    <property type="entry name" value="Beta-barrel_TonB"/>
</dbReference>
<feature type="signal peptide" evidence="13">
    <location>
        <begin position="1"/>
        <end position="31"/>
    </location>
</feature>
<keyword evidence="5 11" id="KW-0812">Transmembrane</keyword>
<feature type="chain" id="PRO_5047525501" description="TonB-dependent receptor" evidence="13">
    <location>
        <begin position="32"/>
        <end position="755"/>
    </location>
</feature>
<accession>A0ABS1E1B9</accession>
<dbReference type="Proteomes" id="UP001041814">
    <property type="component" value="Unassembled WGS sequence"/>
</dbReference>
<reference evidence="16" key="2">
    <citation type="journal article" date="2020" name="Microorganisms">
        <title>Osmotic Adaptation and Compatible Solute Biosynthesis of Phototrophic Bacteria as Revealed from Genome Analyses.</title>
        <authorList>
            <person name="Imhoff J.F."/>
            <person name="Rahn T."/>
            <person name="Kunzel S."/>
            <person name="Keller A."/>
            <person name="Neulinger S.C."/>
        </authorList>
    </citation>
    <scope>NUCLEOTIDE SEQUENCE</scope>
    <source>
        <strain evidence="16">IM 151</strain>
    </source>
</reference>
<dbReference type="Pfam" id="PF07715">
    <property type="entry name" value="Plug"/>
    <property type="match status" value="1"/>
</dbReference>
<comment type="subcellular location">
    <subcellularLocation>
        <location evidence="1 11">Cell outer membrane</location>
        <topology evidence="1 11">Multi-pass membrane protein</topology>
    </subcellularLocation>
</comment>
<evidence type="ECO:0000256" key="10">
    <source>
        <dbReference type="ARBA" id="ARBA00023237"/>
    </source>
</evidence>
<evidence type="ECO:0000256" key="4">
    <source>
        <dbReference type="ARBA" id="ARBA00022496"/>
    </source>
</evidence>
<keyword evidence="4" id="KW-0410">Iron transport</keyword>
<proteinExistence type="inferred from homology"/>
<keyword evidence="3 11" id="KW-1134">Transmembrane beta strand</keyword>
<evidence type="ECO:0000259" key="15">
    <source>
        <dbReference type="Pfam" id="PF07715"/>
    </source>
</evidence>
<dbReference type="PANTHER" id="PTHR32552:SF81">
    <property type="entry name" value="TONB-DEPENDENT OUTER MEMBRANE RECEPTOR"/>
    <property type="match status" value="1"/>
</dbReference>
<dbReference type="InterPro" id="IPR036942">
    <property type="entry name" value="Beta-barrel_TonB_sf"/>
</dbReference>
<feature type="domain" description="TonB-dependent receptor-like beta-barrel" evidence="14">
    <location>
        <begin position="266"/>
        <end position="721"/>
    </location>
</feature>
<dbReference type="InterPro" id="IPR039426">
    <property type="entry name" value="TonB-dep_rcpt-like"/>
</dbReference>